<evidence type="ECO:0000313" key="2">
    <source>
        <dbReference type="Proteomes" id="UP001163603"/>
    </source>
</evidence>
<dbReference type="Proteomes" id="UP001163603">
    <property type="component" value="Chromosome 3"/>
</dbReference>
<proteinExistence type="predicted"/>
<reference evidence="2" key="1">
    <citation type="journal article" date="2023" name="G3 (Bethesda)">
        <title>Genome assembly and association tests identify interacting loci associated with vigor, precocity, and sex in interspecific pistachio rootstocks.</title>
        <authorList>
            <person name="Palmer W."/>
            <person name="Jacygrad E."/>
            <person name="Sagayaradj S."/>
            <person name="Cavanaugh K."/>
            <person name="Han R."/>
            <person name="Bertier L."/>
            <person name="Beede B."/>
            <person name="Kafkas S."/>
            <person name="Golino D."/>
            <person name="Preece J."/>
            <person name="Michelmore R."/>
        </authorList>
    </citation>
    <scope>NUCLEOTIDE SEQUENCE [LARGE SCALE GENOMIC DNA]</scope>
</reference>
<keyword evidence="2" id="KW-1185">Reference proteome</keyword>
<name>A0ACC0Z520_9ROSI</name>
<organism evidence="1 2">
    <name type="scientific">Pistacia integerrima</name>
    <dbReference type="NCBI Taxonomy" id="434235"/>
    <lineage>
        <taxon>Eukaryota</taxon>
        <taxon>Viridiplantae</taxon>
        <taxon>Streptophyta</taxon>
        <taxon>Embryophyta</taxon>
        <taxon>Tracheophyta</taxon>
        <taxon>Spermatophyta</taxon>
        <taxon>Magnoliopsida</taxon>
        <taxon>eudicotyledons</taxon>
        <taxon>Gunneridae</taxon>
        <taxon>Pentapetalae</taxon>
        <taxon>rosids</taxon>
        <taxon>malvids</taxon>
        <taxon>Sapindales</taxon>
        <taxon>Anacardiaceae</taxon>
        <taxon>Pistacia</taxon>
    </lineage>
</organism>
<dbReference type="EMBL" id="CM047738">
    <property type="protein sequence ID" value="KAJ0045438.1"/>
    <property type="molecule type" value="Genomic_DNA"/>
</dbReference>
<comment type="caution">
    <text evidence="1">The sequence shown here is derived from an EMBL/GenBank/DDBJ whole genome shotgun (WGS) entry which is preliminary data.</text>
</comment>
<protein>
    <submittedName>
        <fullName evidence="1">Uncharacterized protein</fullName>
    </submittedName>
</protein>
<accession>A0ACC0Z520</accession>
<gene>
    <name evidence="1" type="ORF">Pint_06065</name>
</gene>
<evidence type="ECO:0000313" key="1">
    <source>
        <dbReference type="EMBL" id="KAJ0045438.1"/>
    </source>
</evidence>
<sequence length="642" mass="70460">MKSTQNHAHFTMPSLFTSSLPPPPPNQRLTTNDIPPPPHHLRSCRSQPLFFSFYHHRSAPSPSPISNTISSSSVQNFPFSPESSFDSIAPVPVTENKESSKSGLAPSPAPQLDKSFSSAHNFIPSPAPSFDSSVPVPVTEEEEEEEESGKSGDDAVAGSETLNLRWCTVREEFEECQYMVSVFDQSDDYTWKCVKRGTTQDCLDSINKGEADIINLEAGLAYTAFLNYSMKAIANEVYCGHAQTYDAVAVVNRKFCQEKEGINLISFQGHKSCHGSYSTAAGWNYPINQIKQSLFDSGKRINDHEIASSFFSKVCAPSELEGVDDGLCSGCGNENGTTCHDTNSLYSGEAGAFRCLVEGLGDIAFLKGDTALLFSREGPNNQSWSTKSVRDFMYLCPQGGCREINGYPGSCSFGTVPANVIMASNSIPNKKRLFVLQTLTNATKINALYEGNSGRFTQLLSPRQTRLFCSTQELLAVKKLTRSYLGKSASISQRIQELNNPEPQVTPSTLYPLQDVSSSSPRLHNSLVITFFSILIIELLLHTLCCLHSTTMRVASAGFGPLAMEINITRAKIKLTRMATLPASIANKKITSVFFSFKNRNGFVFWDSHQVFIGNNRSPGRPMGSRPGSDVHPRYNSGDRVI</sequence>